<evidence type="ECO:0000259" key="1">
    <source>
        <dbReference type="Pfam" id="PF01755"/>
    </source>
</evidence>
<evidence type="ECO:0000313" key="3">
    <source>
        <dbReference type="Proteomes" id="UP001185659"/>
    </source>
</evidence>
<protein>
    <submittedName>
        <fullName evidence="2">Glycosyltransferase family 25 protein</fullName>
    </submittedName>
</protein>
<dbReference type="EMBL" id="JAWLIP010000005">
    <property type="protein sequence ID" value="MDV6226990.1"/>
    <property type="molecule type" value="Genomic_DNA"/>
</dbReference>
<name>A0ABU4AL69_9HYPH</name>
<organism evidence="2 3">
    <name type="scientific">Nitratireductor aquimarinus</name>
    <dbReference type="NCBI Taxonomy" id="889300"/>
    <lineage>
        <taxon>Bacteria</taxon>
        <taxon>Pseudomonadati</taxon>
        <taxon>Pseudomonadota</taxon>
        <taxon>Alphaproteobacteria</taxon>
        <taxon>Hyphomicrobiales</taxon>
        <taxon>Phyllobacteriaceae</taxon>
        <taxon>Nitratireductor</taxon>
    </lineage>
</organism>
<feature type="domain" description="Glycosyl transferase family 25" evidence="1">
    <location>
        <begin position="11"/>
        <end position="174"/>
    </location>
</feature>
<gene>
    <name evidence="2" type="ORF">R2G56_11900</name>
</gene>
<dbReference type="RefSeq" id="WP_206553608.1">
    <property type="nucleotide sequence ID" value="NZ_JAWLIP010000005.1"/>
</dbReference>
<dbReference type="CDD" id="cd06532">
    <property type="entry name" value="Glyco_transf_25"/>
    <property type="match status" value="1"/>
</dbReference>
<comment type="caution">
    <text evidence="2">The sequence shown here is derived from an EMBL/GenBank/DDBJ whole genome shotgun (WGS) entry which is preliminary data.</text>
</comment>
<accession>A0ABU4AL69</accession>
<evidence type="ECO:0000313" key="2">
    <source>
        <dbReference type="EMBL" id="MDV6226990.1"/>
    </source>
</evidence>
<reference evidence="2 3" key="1">
    <citation type="submission" date="2023-10" db="EMBL/GenBank/DDBJ databases">
        <authorList>
            <person name="Venkata Ramana C."/>
            <person name="Sasikala C."/>
            <person name="Dhurka M."/>
        </authorList>
    </citation>
    <scope>NUCLEOTIDE SEQUENCE [LARGE SCALE GENOMIC DNA]</scope>
    <source>
        <strain evidence="2 3">KCTC 32151</strain>
    </source>
</reference>
<dbReference type="Proteomes" id="UP001185659">
    <property type="component" value="Unassembled WGS sequence"/>
</dbReference>
<sequence>MALSEINIPSYVLTIEQKGGERRNHAIQQLSALGLRASFIQGFNKDDPSILSAYNGFLNRLLSKRSLTNGEIAVYCGHRKIWREFLSSDHAYALVFEDDFRVIDEEKFSRAIQDGLTQPQNWDILKFFDFKPKRVLERRAIGSTGIVRYKYAASGAVAYLIDRKAAQKLLSRKRFFRAVDEDLSWPWELGLSIWSVSPNLVEEVSHNLGGSLLEMDRKSTKRRRNIARSLWGNVIQAYKLARSKAYNSSFG</sequence>
<dbReference type="InterPro" id="IPR002654">
    <property type="entry name" value="Glyco_trans_25"/>
</dbReference>
<keyword evidence="3" id="KW-1185">Reference proteome</keyword>
<proteinExistence type="predicted"/>
<dbReference type="Pfam" id="PF01755">
    <property type="entry name" value="Glyco_transf_25"/>
    <property type="match status" value="1"/>
</dbReference>